<dbReference type="PATRIC" id="fig|989403.3.peg.3744"/>
<dbReference type="PANTHER" id="PTHR40267:SF1">
    <property type="entry name" value="BLR3294 PROTEIN"/>
    <property type="match status" value="1"/>
</dbReference>
<dbReference type="STRING" id="989403.SAMN05421798_12411"/>
<proteinExistence type="predicted"/>
<reference evidence="1 2" key="1">
    <citation type="journal article" date="2016" name="Front. Microbiol.">
        <title>Comparative Genomic Analysis Reveals a Diverse Repertoire of Genes Involved in Prokaryote-Eukaryote Interactions within the Pseudovibrio Genus.</title>
        <authorList>
            <person name="Romano S."/>
            <person name="Fernandez-Guerra A."/>
            <person name="Reen F.J."/>
            <person name="Glockner F.O."/>
            <person name="Crowley S.P."/>
            <person name="O'Sullivan O."/>
            <person name="Cotter P.D."/>
            <person name="Adams C."/>
            <person name="Dobson A.D."/>
            <person name="O'Gara F."/>
        </authorList>
    </citation>
    <scope>NUCLEOTIDE SEQUENCE [LARGE SCALE GENOMIC DNA]</scope>
    <source>
        <strain evidence="1 2">Ad2</strain>
    </source>
</reference>
<dbReference type="GO" id="GO:0050076">
    <property type="term" value="F:maleate isomerase activity"/>
    <property type="evidence" value="ECO:0007669"/>
    <property type="project" value="UniProtKB-EC"/>
</dbReference>
<dbReference type="EC" id="5.2.1.1" evidence="1"/>
<keyword evidence="1" id="KW-0413">Isomerase</keyword>
<protein>
    <submittedName>
        <fullName evidence="1">Maleate isomerase</fullName>
        <ecNumber evidence="1">5.2.1.1</ecNumber>
    </submittedName>
</protein>
<gene>
    <name evidence="1" type="primary">maiA</name>
    <name evidence="1" type="ORF">PsAD2_03475</name>
</gene>
<sequence>MVPDSLATNSSVEIVLEARPVKKRIGLIVLATDHTSECDFSRICNPEEVGVYANRIDYQNPSTRKNLLATGPRLSKAAAQILPGEELDVIAYGCTAASIVLGNTAVGIYLNAGKPNTPVVTPSSAAFDAFKALNINRISVLTPYSAGISNELLQYFAKNALQITKAHCLGVDDDREIARLCEETIIEAACEAMEPSAQALFISCTGLRAMACIQRIEARIGKPVVTSNQAMIWRCLQHLETPQNVSGFGCLFQH</sequence>
<dbReference type="Gene3D" id="3.40.50.12500">
    <property type="match status" value="1"/>
</dbReference>
<dbReference type="InterPro" id="IPR053714">
    <property type="entry name" value="Iso_Racemase_Enz_sf"/>
</dbReference>
<comment type="caution">
    <text evidence="1">The sequence shown here is derived from an EMBL/GenBank/DDBJ whole genome shotgun (WGS) entry which is preliminary data.</text>
</comment>
<dbReference type="OrthoDB" id="9816064at2"/>
<name>A0A165W9G0_9HYPH</name>
<dbReference type="Proteomes" id="UP000076577">
    <property type="component" value="Unassembled WGS sequence"/>
</dbReference>
<dbReference type="InterPro" id="IPR014332">
    <property type="entry name" value="Ectoine_EutA"/>
</dbReference>
<dbReference type="InterPro" id="IPR026286">
    <property type="entry name" value="MaiA/AMDase"/>
</dbReference>
<keyword evidence="2" id="KW-1185">Reference proteome</keyword>
<dbReference type="AlphaFoldDB" id="A0A165W9G0"/>
<dbReference type="EMBL" id="LMCB01000050">
    <property type="protein sequence ID" value="KZL16250.1"/>
    <property type="molecule type" value="Genomic_DNA"/>
</dbReference>
<dbReference type="PIRSF" id="PIRSF015736">
    <property type="entry name" value="MI"/>
    <property type="match status" value="1"/>
</dbReference>
<evidence type="ECO:0000313" key="2">
    <source>
        <dbReference type="Proteomes" id="UP000076577"/>
    </source>
</evidence>
<organism evidence="1 2">
    <name type="scientific">Pseudovibrio axinellae</name>
    <dbReference type="NCBI Taxonomy" id="989403"/>
    <lineage>
        <taxon>Bacteria</taxon>
        <taxon>Pseudomonadati</taxon>
        <taxon>Pseudomonadota</taxon>
        <taxon>Alphaproteobacteria</taxon>
        <taxon>Hyphomicrobiales</taxon>
        <taxon>Stappiaceae</taxon>
        <taxon>Pseudovibrio</taxon>
    </lineage>
</organism>
<evidence type="ECO:0000313" key="1">
    <source>
        <dbReference type="EMBL" id="KZL16250.1"/>
    </source>
</evidence>
<dbReference type="RefSeq" id="WP_068008722.1">
    <property type="nucleotide sequence ID" value="NZ_FOFM01000024.1"/>
</dbReference>
<dbReference type="Pfam" id="PF17645">
    <property type="entry name" value="Amdase"/>
    <property type="match status" value="1"/>
</dbReference>
<dbReference type="NCBIfam" id="TIGR02990">
    <property type="entry name" value="ectoine_eutA"/>
    <property type="match status" value="1"/>
</dbReference>
<dbReference type="PANTHER" id="PTHR40267">
    <property type="entry name" value="BLR3294 PROTEIN"/>
    <property type="match status" value="1"/>
</dbReference>
<accession>A0A165W9G0</accession>